<keyword evidence="4" id="KW-1185">Reference proteome</keyword>
<feature type="transmembrane region" description="Helical" evidence="2">
    <location>
        <begin position="7"/>
        <end position="28"/>
    </location>
</feature>
<evidence type="ECO:0000313" key="4">
    <source>
        <dbReference type="Proteomes" id="UP000013827"/>
    </source>
</evidence>
<evidence type="ECO:0000313" key="3">
    <source>
        <dbReference type="EnsemblProtists" id="EOD28765"/>
    </source>
</evidence>
<keyword evidence="2" id="KW-0472">Membrane</keyword>
<feature type="region of interest" description="Disordered" evidence="1">
    <location>
        <begin position="222"/>
        <end position="242"/>
    </location>
</feature>
<name>A0A0D3JZ30_EMIH1</name>
<protein>
    <submittedName>
        <fullName evidence="3">Uncharacterized protein</fullName>
    </submittedName>
</protein>
<dbReference type="HOGENOM" id="CLU_659620_0_0_1"/>
<dbReference type="AlphaFoldDB" id="A0A0D3JZ30"/>
<feature type="region of interest" description="Disordered" evidence="1">
    <location>
        <begin position="120"/>
        <end position="176"/>
    </location>
</feature>
<dbReference type="KEGG" id="ehx:EMIHUDRAFT_234590"/>
<evidence type="ECO:0000256" key="1">
    <source>
        <dbReference type="SAM" id="MobiDB-lite"/>
    </source>
</evidence>
<accession>A0A0D3JZ30</accession>
<proteinExistence type="predicted"/>
<keyword evidence="2" id="KW-1133">Transmembrane helix</keyword>
<reference evidence="4" key="1">
    <citation type="journal article" date="2013" name="Nature">
        <title>Pan genome of the phytoplankton Emiliania underpins its global distribution.</title>
        <authorList>
            <person name="Read B.A."/>
            <person name="Kegel J."/>
            <person name="Klute M.J."/>
            <person name="Kuo A."/>
            <person name="Lefebvre S.C."/>
            <person name="Maumus F."/>
            <person name="Mayer C."/>
            <person name="Miller J."/>
            <person name="Monier A."/>
            <person name="Salamov A."/>
            <person name="Young J."/>
            <person name="Aguilar M."/>
            <person name="Claverie J.M."/>
            <person name="Frickenhaus S."/>
            <person name="Gonzalez K."/>
            <person name="Herman E.K."/>
            <person name="Lin Y.C."/>
            <person name="Napier J."/>
            <person name="Ogata H."/>
            <person name="Sarno A.F."/>
            <person name="Shmutz J."/>
            <person name="Schroeder D."/>
            <person name="de Vargas C."/>
            <person name="Verret F."/>
            <person name="von Dassow P."/>
            <person name="Valentin K."/>
            <person name="Van de Peer Y."/>
            <person name="Wheeler G."/>
            <person name="Dacks J.B."/>
            <person name="Delwiche C.F."/>
            <person name="Dyhrman S.T."/>
            <person name="Glockner G."/>
            <person name="John U."/>
            <person name="Richards T."/>
            <person name="Worden A.Z."/>
            <person name="Zhang X."/>
            <person name="Grigoriev I.V."/>
            <person name="Allen A.E."/>
            <person name="Bidle K."/>
            <person name="Borodovsky M."/>
            <person name="Bowler C."/>
            <person name="Brownlee C."/>
            <person name="Cock J.M."/>
            <person name="Elias M."/>
            <person name="Gladyshev V.N."/>
            <person name="Groth M."/>
            <person name="Guda C."/>
            <person name="Hadaegh A."/>
            <person name="Iglesias-Rodriguez M.D."/>
            <person name="Jenkins J."/>
            <person name="Jones B.M."/>
            <person name="Lawson T."/>
            <person name="Leese F."/>
            <person name="Lindquist E."/>
            <person name="Lobanov A."/>
            <person name="Lomsadze A."/>
            <person name="Malik S.B."/>
            <person name="Marsh M.E."/>
            <person name="Mackinder L."/>
            <person name="Mock T."/>
            <person name="Mueller-Roeber B."/>
            <person name="Pagarete A."/>
            <person name="Parker M."/>
            <person name="Probert I."/>
            <person name="Quesneville H."/>
            <person name="Raines C."/>
            <person name="Rensing S.A."/>
            <person name="Riano-Pachon D.M."/>
            <person name="Richier S."/>
            <person name="Rokitta S."/>
            <person name="Shiraiwa Y."/>
            <person name="Soanes D.M."/>
            <person name="van der Giezen M."/>
            <person name="Wahlund T.M."/>
            <person name="Williams B."/>
            <person name="Wilson W."/>
            <person name="Wolfe G."/>
            <person name="Wurch L.L."/>
        </authorList>
    </citation>
    <scope>NUCLEOTIDE SEQUENCE</scope>
</reference>
<feature type="compositionally biased region" description="Acidic residues" evidence="1">
    <location>
        <begin position="226"/>
        <end position="236"/>
    </location>
</feature>
<evidence type="ECO:0000256" key="2">
    <source>
        <dbReference type="SAM" id="Phobius"/>
    </source>
</evidence>
<keyword evidence="2" id="KW-0812">Transmembrane</keyword>
<feature type="compositionally biased region" description="Gly residues" evidence="1">
    <location>
        <begin position="126"/>
        <end position="157"/>
    </location>
</feature>
<sequence length="417" mass="42976">MRRSDRGAVGITGAVGFGLLAGFGLRVVHSKHEGSGHQDHGIFDPGVVRREGFYNKTPSHNTGHGTGAREVAASRPTIAPDEDIAALLERAQVSAPISDKVVPQLLAQDVGSVSAPLEAGSSAVAGGDGAAGERAGGGVGTGAAEGAAAEGGIGGGTEVSSLDPLVPALPTSGDGTIDAAREDEEEWAAAAAAYRQVCPVRREVAVFEEYRRQAAAEGRAAAEAAAEAEMEEEEPETGSGEAAALAAPLRGLASAPGCAGTTDRVTSFSDTLRPACSATTASSSSSAAFIHAYRPPDPLSVGPCGVICARGYATIWPAGYDEPCLLDGAAIRLLASAMATVRAYEDIEARRGRDGGDVRDVRCCRDVRSWAEVCAAAREREFKILARDSGGHRDWEEDPLGFDTNPMLLRAMCMAFE</sequence>
<organism evidence="3 4">
    <name type="scientific">Emiliania huxleyi (strain CCMP1516)</name>
    <dbReference type="NCBI Taxonomy" id="280463"/>
    <lineage>
        <taxon>Eukaryota</taxon>
        <taxon>Haptista</taxon>
        <taxon>Haptophyta</taxon>
        <taxon>Prymnesiophyceae</taxon>
        <taxon>Isochrysidales</taxon>
        <taxon>Noelaerhabdaceae</taxon>
        <taxon>Emiliania</taxon>
    </lineage>
</organism>
<reference evidence="3" key="2">
    <citation type="submission" date="2024-10" db="UniProtKB">
        <authorList>
            <consortium name="EnsemblProtists"/>
        </authorList>
    </citation>
    <scope>IDENTIFICATION</scope>
</reference>
<dbReference type="EnsemblProtists" id="EOD28765">
    <property type="protein sequence ID" value="EOD28765"/>
    <property type="gene ID" value="EMIHUDRAFT_234590"/>
</dbReference>
<dbReference type="Proteomes" id="UP000013827">
    <property type="component" value="Unassembled WGS sequence"/>
</dbReference>
<dbReference type="GeneID" id="17274310"/>
<dbReference type="PaxDb" id="2903-EOD28765"/>
<dbReference type="RefSeq" id="XP_005781194.1">
    <property type="nucleotide sequence ID" value="XM_005781137.1"/>
</dbReference>